<keyword evidence="2" id="KW-0227">DNA damage</keyword>
<dbReference type="AlphaFoldDB" id="A0A2I0A5L7"/>
<reference evidence="5 6" key="1">
    <citation type="journal article" date="2017" name="Nature">
        <title>The Apostasia genome and the evolution of orchids.</title>
        <authorList>
            <person name="Zhang G.Q."/>
            <person name="Liu K.W."/>
            <person name="Li Z."/>
            <person name="Lohaus R."/>
            <person name="Hsiao Y.Y."/>
            <person name="Niu S.C."/>
            <person name="Wang J.Y."/>
            <person name="Lin Y.C."/>
            <person name="Xu Q."/>
            <person name="Chen L.J."/>
            <person name="Yoshida K."/>
            <person name="Fujiwara S."/>
            <person name="Wang Z.W."/>
            <person name="Zhang Y.Q."/>
            <person name="Mitsuda N."/>
            <person name="Wang M."/>
            <person name="Liu G.H."/>
            <person name="Pecoraro L."/>
            <person name="Huang H.X."/>
            <person name="Xiao X.J."/>
            <person name="Lin M."/>
            <person name="Wu X.Y."/>
            <person name="Wu W.L."/>
            <person name="Chen Y.Y."/>
            <person name="Chang S.B."/>
            <person name="Sakamoto S."/>
            <person name="Ohme-Takagi M."/>
            <person name="Yagi M."/>
            <person name="Zeng S.J."/>
            <person name="Shen C.Y."/>
            <person name="Yeh C.M."/>
            <person name="Luo Y.B."/>
            <person name="Tsai W.C."/>
            <person name="Van de Peer Y."/>
            <person name="Liu Z.J."/>
        </authorList>
    </citation>
    <scope>NUCLEOTIDE SEQUENCE [LARGE SCALE GENOMIC DNA]</scope>
    <source>
        <strain evidence="6">cv. Shenzhen</strain>
        <tissue evidence="5">Stem</tissue>
    </source>
</reference>
<keyword evidence="3" id="KW-0234">DNA repair</keyword>
<evidence type="ECO:0000313" key="5">
    <source>
        <dbReference type="EMBL" id="PKA50848.1"/>
    </source>
</evidence>
<proteinExistence type="predicted"/>
<organism evidence="5 6">
    <name type="scientific">Apostasia shenzhenica</name>
    <dbReference type="NCBI Taxonomy" id="1088818"/>
    <lineage>
        <taxon>Eukaryota</taxon>
        <taxon>Viridiplantae</taxon>
        <taxon>Streptophyta</taxon>
        <taxon>Embryophyta</taxon>
        <taxon>Tracheophyta</taxon>
        <taxon>Spermatophyta</taxon>
        <taxon>Magnoliopsida</taxon>
        <taxon>Liliopsida</taxon>
        <taxon>Asparagales</taxon>
        <taxon>Orchidaceae</taxon>
        <taxon>Apostasioideae</taxon>
        <taxon>Apostasia</taxon>
    </lineage>
</organism>
<comment type="subcellular location">
    <subcellularLocation>
        <location evidence="1">Nucleus</location>
    </subcellularLocation>
</comment>
<dbReference type="GO" id="GO:0005634">
    <property type="term" value="C:nucleus"/>
    <property type="evidence" value="ECO:0007669"/>
    <property type="project" value="UniProtKB-SubCell"/>
</dbReference>
<accession>A0A2I0A5L7</accession>
<dbReference type="Proteomes" id="UP000236161">
    <property type="component" value="Unassembled WGS sequence"/>
</dbReference>
<sequence>MSSALRPTLSALVTKDLLYHIDTDVKVAVAACISEITRITAPDAPYDDELMKVCRKVGQVIENYQFFLFFFQFICKSNRHLVHASINI</sequence>
<keyword evidence="6" id="KW-1185">Reference proteome</keyword>
<evidence type="ECO:0000256" key="2">
    <source>
        <dbReference type="ARBA" id="ARBA00022763"/>
    </source>
</evidence>
<dbReference type="OrthoDB" id="200660at2759"/>
<evidence type="ECO:0000313" key="6">
    <source>
        <dbReference type="Proteomes" id="UP000236161"/>
    </source>
</evidence>
<dbReference type="PANTHER" id="PTHR12663">
    <property type="entry name" value="ANDROGEN INDUCED INHIBITOR OF PROLIFERATION AS3 / PDS5-RELATED"/>
    <property type="match status" value="1"/>
</dbReference>
<dbReference type="STRING" id="1088818.A0A2I0A5L7"/>
<evidence type="ECO:0000256" key="3">
    <source>
        <dbReference type="ARBA" id="ARBA00023204"/>
    </source>
</evidence>
<keyword evidence="4" id="KW-0539">Nucleus</keyword>
<evidence type="ECO:0000256" key="1">
    <source>
        <dbReference type="ARBA" id="ARBA00004123"/>
    </source>
</evidence>
<gene>
    <name evidence="5" type="ORF">AXF42_Ash007503</name>
</gene>
<dbReference type="GO" id="GO:0006281">
    <property type="term" value="P:DNA repair"/>
    <property type="evidence" value="ECO:0007669"/>
    <property type="project" value="UniProtKB-KW"/>
</dbReference>
<protein>
    <submittedName>
        <fullName evidence="5">Uncharacterized protein</fullName>
    </submittedName>
</protein>
<dbReference type="GO" id="GO:0007064">
    <property type="term" value="P:mitotic sister chromatid cohesion"/>
    <property type="evidence" value="ECO:0007669"/>
    <property type="project" value="InterPro"/>
</dbReference>
<name>A0A2I0A5L7_9ASPA</name>
<dbReference type="GO" id="GO:0000785">
    <property type="term" value="C:chromatin"/>
    <property type="evidence" value="ECO:0007669"/>
    <property type="project" value="TreeGrafter"/>
</dbReference>
<dbReference type="PANTHER" id="PTHR12663:SF3">
    <property type="entry name" value="SISTER CHROMATID COHESION PROTEIN PDS5 HOMOLOG C"/>
    <property type="match status" value="1"/>
</dbReference>
<dbReference type="EMBL" id="KZ452015">
    <property type="protein sequence ID" value="PKA50848.1"/>
    <property type="molecule type" value="Genomic_DNA"/>
</dbReference>
<dbReference type="InterPro" id="IPR039776">
    <property type="entry name" value="Pds5"/>
</dbReference>
<evidence type="ECO:0000256" key="4">
    <source>
        <dbReference type="ARBA" id="ARBA00023242"/>
    </source>
</evidence>
<dbReference type="Pfam" id="PF20168">
    <property type="entry name" value="PDS5"/>
    <property type="match status" value="1"/>
</dbReference>